<accession>A0A371E6F3</accession>
<organism evidence="1 2">
    <name type="scientific">Mucuna pruriens</name>
    <name type="common">Velvet bean</name>
    <name type="synonym">Dolichos pruriens</name>
    <dbReference type="NCBI Taxonomy" id="157652"/>
    <lineage>
        <taxon>Eukaryota</taxon>
        <taxon>Viridiplantae</taxon>
        <taxon>Streptophyta</taxon>
        <taxon>Embryophyta</taxon>
        <taxon>Tracheophyta</taxon>
        <taxon>Spermatophyta</taxon>
        <taxon>Magnoliopsida</taxon>
        <taxon>eudicotyledons</taxon>
        <taxon>Gunneridae</taxon>
        <taxon>Pentapetalae</taxon>
        <taxon>rosids</taxon>
        <taxon>fabids</taxon>
        <taxon>Fabales</taxon>
        <taxon>Fabaceae</taxon>
        <taxon>Papilionoideae</taxon>
        <taxon>50 kb inversion clade</taxon>
        <taxon>NPAAA clade</taxon>
        <taxon>indigoferoid/millettioid clade</taxon>
        <taxon>Phaseoleae</taxon>
        <taxon>Mucuna</taxon>
    </lineage>
</organism>
<gene>
    <name evidence="1" type="ORF">CR513_60179</name>
</gene>
<evidence type="ECO:0000313" key="2">
    <source>
        <dbReference type="Proteomes" id="UP000257109"/>
    </source>
</evidence>
<comment type="caution">
    <text evidence="1">The sequence shown here is derived from an EMBL/GenBank/DDBJ whole genome shotgun (WGS) entry which is preliminary data.</text>
</comment>
<dbReference type="PANTHER" id="PTHR47365:SF1">
    <property type="entry name" value="F-BOX_KELCH-REPEAT PROTEIN"/>
    <property type="match status" value="1"/>
</dbReference>
<dbReference type="OrthoDB" id="45365at2759"/>
<dbReference type="STRING" id="157652.A0A371E6F3"/>
<sequence length="276" mass="31259">MEFHGLNPRPNYGQVLKGFAMFVTKRGFMIMMNHLNCLMYTSKLYDESPQLLDVHIQVVPTLLTYNIRTNQWFISAALGVPRYYLACTVCDNIKSTWQGKSMLATSTLWVSGNRFSEVYAKKAKRLVLVAIYWMCDLMILRHCLNTWKGHVETYGGKLWSEVDGSNKQAFSTMETNCEHWPPNQRLYLTMASQLFLLHGVKVEICFSLLVGPNATTSPTLNVATFANTTTKGMSLTKSPYGPSVMWAQVMDYGLHLLSVVGVNTNSRSPHMEALYI</sequence>
<keyword evidence="2" id="KW-1185">Reference proteome</keyword>
<feature type="non-terminal residue" evidence="1">
    <location>
        <position position="1"/>
    </location>
</feature>
<dbReference type="PANTHER" id="PTHR47365">
    <property type="entry name" value="PLANT PROTEIN, PUTATIVE-RELATED"/>
    <property type="match status" value="1"/>
</dbReference>
<reference evidence="1" key="1">
    <citation type="submission" date="2018-05" db="EMBL/GenBank/DDBJ databases">
        <title>Draft genome of Mucuna pruriens seed.</title>
        <authorList>
            <person name="Nnadi N.E."/>
            <person name="Vos R."/>
            <person name="Hasami M.H."/>
            <person name="Devisetty U.K."/>
            <person name="Aguiy J.C."/>
        </authorList>
    </citation>
    <scope>NUCLEOTIDE SEQUENCE [LARGE SCALE GENOMIC DNA]</scope>
    <source>
        <strain evidence="1">JCA_2017</strain>
    </source>
</reference>
<dbReference type="Proteomes" id="UP000257109">
    <property type="component" value="Unassembled WGS sequence"/>
</dbReference>
<evidence type="ECO:0000313" key="1">
    <source>
        <dbReference type="EMBL" id="RDX61577.1"/>
    </source>
</evidence>
<protein>
    <submittedName>
        <fullName evidence="1">Uncharacterized protein</fullName>
    </submittedName>
</protein>
<dbReference type="AlphaFoldDB" id="A0A371E6F3"/>
<dbReference type="EMBL" id="QJKJ01016056">
    <property type="protein sequence ID" value="RDX61577.1"/>
    <property type="molecule type" value="Genomic_DNA"/>
</dbReference>
<name>A0A371E6F3_MUCPR</name>
<proteinExistence type="predicted"/>